<organism evidence="4 5">
    <name type="scientific">Planosporangium thailandense</name>
    <dbReference type="NCBI Taxonomy" id="765197"/>
    <lineage>
        <taxon>Bacteria</taxon>
        <taxon>Bacillati</taxon>
        <taxon>Actinomycetota</taxon>
        <taxon>Actinomycetes</taxon>
        <taxon>Micromonosporales</taxon>
        <taxon>Micromonosporaceae</taxon>
        <taxon>Planosporangium</taxon>
    </lineage>
</organism>
<dbReference type="Proteomes" id="UP000722989">
    <property type="component" value="Unassembled WGS sequence"/>
</dbReference>
<dbReference type="PANTHER" id="PTHR44591">
    <property type="entry name" value="STRESS RESPONSE REGULATOR PROTEIN 1"/>
    <property type="match status" value="1"/>
</dbReference>
<dbReference type="RefSeq" id="WP_167925382.1">
    <property type="nucleotide sequence ID" value="NZ_JAATVY010000006.1"/>
</dbReference>
<dbReference type="EMBL" id="JAATVY010000006">
    <property type="protein sequence ID" value="NJC70505.1"/>
    <property type="molecule type" value="Genomic_DNA"/>
</dbReference>
<name>A0ABX0XZ70_9ACTN</name>
<evidence type="ECO:0000256" key="2">
    <source>
        <dbReference type="PROSITE-ProRule" id="PRU00169"/>
    </source>
</evidence>
<dbReference type="PANTHER" id="PTHR44591:SF3">
    <property type="entry name" value="RESPONSE REGULATORY DOMAIN-CONTAINING PROTEIN"/>
    <property type="match status" value="1"/>
</dbReference>
<comment type="caution">
    <text evidence="4">The sequence shown here is derived from an EMBL/GenBank/DDBJ whole genome shotgun (WGS) entry which is preliminary data.</text>
</comment>
<dbReference type="InterPro" id="IPR011006">
    <property type="entry name" value="CheY-like_superfamily"/>
</dbReference>
<feature type="domain" description="Response regulatory" evidence="3">
    <location>
        <begin position="3"/>
        <end position="115"/>
    </location>
</feature>
<dbReference type="InterPro" id="IPR050595">
    <property type="entry name" value="Bact_response_regulator"/>
</dbReference>
<dbReference type="PROSITE" id="PS50110">
    <property type="entry name" value="RESPONSE_REGULATORY"/>
    <property type="match status" value="1"/>
</dbReference>
<sequence>MALVLVADDNERIREVISRVLQRNGHTVIPAVDGEAAWETVRERKPDLVIIDGVMPGTSGFEVCERIHADTATTHIPVIVVSGWLPAGSEASCATATLAKPFMPNELTEQVEQVLQARAKPAA</sequence>
<evidence type="ECO:0000259" key="3">
    <source>
        <dbReference type="PROSITE" id="PS50110"/>
    </source>
</evidence>
<evidence type="ECO:0000313" key="4">
    <source>
        <dbReference type="EMBL" id="NJC70505.1"/>
    </source>
</evidence>
<dbReference type="Gene3D" id="3.40.50.2300">
    <property type="match status" value="1"/>
</dbReference>
<dbReference type="SMART" id="SM00448">
    <property type="entry name" value="REC"/>
    <property type="match status" value="1"/>
</dbReference>
<accession>A0ABX0XZ70</accession>
<proteinExistence type="predicted"/>
<dbReference type="SUPFAM" id="SSF52172">
    <property type="entry name" value="CheY-like"/>
    <property type="match status" value="1"/>
</dbReference>
<dbReference type="Pfam" id="PF00072">
    <property type="entry name" value="Response_reg"/>
    <property type="match status" value="1"/>
</dbReference>
<keyword evidence="5" id="KW-1185">Reference proteome</keyword>
<protein>
    <submittedName>
        <fullName evidence="4">Response regulator</fullName>
    </submittedName>
</protein>
<reference evidence="4 5" key="1">
    <citation type="submission" date="2020-03" db="EMBL/GenBank/DDBJ databases">
        <title>WGS of the type strain of Planosporangium spp.</title>
        <authorList>
            <person name="Thawai C."/>
        </authorList>
    </citation>
    <scope>NUCLEOTIDE SEQUENCE [LARGE SCALE GENOMIC DNA]</scope>
    <source>
        <strain evidence="4 5">TBRC 5610</strain>
    </source>
</reference>
<feature type="modified residue" description="4-aspartylphosphate" evidence="2">
    <location>
        <position position="52"/>
    </location>
</feature>
<evidence type="ECO:0000256" key="1">
    <source>
        <dbReference type="ARBA" id="ARBA00022553"/>
    </source>
</evidence>
<dbReference type="InterPro" id="IPR001789">
    <property type="entry name" value="Sig_transdc_resp-reg_receiver"/>
</dbReference>
<gene>
    <name evidence="4" type="ORF">HC031_12395</name>
</gene>
<keyword evidence="1 2" id="KW-0597">Phosphoprotein</keyword>
<evidence type="ECO:0000313" key="5">
    <source>
        <dbReference type="Proteomes" id="UP000722989"/>
    </source>
</evidence>